<feature type="region of interest" description="Disordered" evidence="1">
    <location>
        <begin position="418"/>
        <end position="483"/>
    </location>
</feature>
<feature type="compositionally biased region" description="Low complexity" evidence="1">
    <location>
        <begin position="388"/>
        <end position="398"/>
    </location>
</feature>
<evidence type="ECO:0000256" key="1">
    <source>
        <dbReference type="SAM" id="MobiDB-lite"/>
    </source>
</evidence>
<comment type="caution">
    <text evidence="2">The sequence shown here is derived from an EMBL/GenBank/DDBJ whole genome shotgun (WGS) entry which is preliminary data.</text>
</comment>
<proteinExistence type="predicted"/>
<sequence length="483" mass="47693">MTRSRDWTRSKRIEEKTEKSVATSGCVHSVRFGLSASRDGSSWFPIKHPLLTRSLSSFLPSLPPLPRSPSLLSNLLSFIYITIPYIMKFNRSSIIFAATLASSSSFQALAAPTDSRDQQQGSVARSLPDTSALTSAAGPGFSALGALPIPGGLPGLPGAGPKPSQPPPPPSSEPQEQHMQARQLDGVVMTLEGLLNSLGLGGLLNPVVDVVGGLLGVHGQSKAAAASTPLNASQIDQVRAVATNLAKNLSLPIPGGSGGSGSPLSSLPVLGGLAGHAGLALDVIPSDDNSTTTAPDNSTTPNSSTAPDNSTIPSNTSDPNVTTTPAPIADESAILDAASLAALAELAALPVPLPTGVLPGLPVALPPVNIPSNPLTPLLPVPPPNTPAPAGSSSGNASAAGLPLPVALPVSPPAGLPVPIPGVPVPLPDAPVPLPVHPGAPSPPGGAPTPPGPPAPPSGPAPPSPPAPPSGAAPSPPGGAPPA</sequence>
<name>A0A8K0XN33_9AGAR</name>
<dbReference type="Proteomes" id="UP000813824">
    <property type="component" value="Unassembled WGS sequence"/>
</dbReference>
<dbReference type="EMBL" id="JAEVFJ010000025">
    <property type="protein sequence ID" value="KAH8094715.1"/>
    <property type="molecule type" value="Genomic_DNA"/>
</dbReference>
<feature type="region of interest" description="Disordered" evidence="1">
    <location>
        <begin position="152"/>
        <end position="180"/>
    </location>
</feature>
<feature type="compositionally biased region" description="Polar residues" evidence="1">
    <location>
        <begin position="287"/>
        <end position="325"/>
    </location>
</feature>
<feature type="region of interest" description="Disordered" evidence="1">
    <location>
        <begin position="284"/>
        <end position="326"/>
    </location>
</feature>
<feature type="region of interest" description="Disordered" evidence="1">
    <location>
        <begin position="379"/>
        <end position="398"/>
    </location>
</feature>
<evidence type="ECO:0000313" key="2">
    <source>
        <dbReference type="EMBL" id="KAH8094715.1"/>
    </source>
</evidence>
<feature type="compositionally biased region" description="Pro residues" evidence="1">
    <location>
        <begin position="163"/>
        <end position="172"/>
    </location>
</feature>
<accession>A0A8K0XN33</accession>
<dbReference type="AlphaFoldDB" id="A0A8K0XN33"/>
<evidence type="ECO:0000313" key="3">
    <source>
        <dbReference type="Proteomes" id="UP000813824"/>
    </source>
</evidence>
<gene>
    <name evidence="2" type="ORF">BXZ70DRAFT_355300</name>
</gene>
<organism evidence="2 3">
    <name type="scientific">Cristinia sonorae</name>
    <dbReference type="NCBI Taxonomy" id="1940300"/>
    <lineage>
        <taxon>Eukaryota</taxon>
        <taxon>Fungi</taxon>
        <taxon>Dikarya</taxon>
        <taxon>Basidiomycota</taxon>
        <taxon>Agaricomycotina</taxon>
        <taxon>Agaricomycetes</taxon>
        <taxon>Agaricomycetidae</taxon>
        <taxon>Agaricales</taxon>
        <taxon>Pleurotineae</taxon>
        <taxon>Stephanosporaceae</taxon>
        <taxon>Cristinia</taxon>
    </lineage>
</organism>
<protein>
    <submittedName>
        <fullName evidence="2">Uncharacterized protein</fullName>
    </submittedName>
</protein>
<reference evidence="2" key="1">
    <citation type="journal article" date="2021" name="New Phytol.">
        <title>Evolutionary innovations through gain and loss of genes in the ectomycorrhizal Boletales.</title>
        <authorList>
            <person name="Wu G."/>
            <person name="Miyauchi S."/>
            <person name="Morin E."/>
            <person name="Kuo A."/>
            <person name="Drula E."/>
            <person name="Varga T."/>
            <person name="Kohler A."/>
            <person name="Feng B."/>
            <person name="Cao Y."/>
            <person name="Lipzen A."/>
            <person name="Daum C."/>
            <person name="Hundley H."/>
            <person name="Pangilinan J."/>
            <person name="Johnson J."/>
            <person name="Barry K."/>
            <person name="LaButti K."/>
            <person name="Ng V."/>
            <person name="Ahrendt S."/>
            <person name="Min B."/>
            <person name="Choi I.G."/>
            <person name="Park H."/>
            <person name="Plett J.M."/>
            <person name="Magnuson J."/>
            <person name="Spatafora J.W."/>
            <person name="Nagy L.G."/>
            <person name="Henrissat B."/>
            <person name="Grigoriev I.V."/>
            <person name="Yang Z.L."/>
            <person name="Xu J."/>
            <person name="Martin F.M."/>
        </authorList>
    </citation>
    <scope>NUCLEOTIDE SEQUENCE</scope>
    <source>
        <strain evidence="2">KKN 215</strain>
    </source>
</reference>
<keyword evidence="3" id="KW-1185">Reference proteome</keyword>